<keyword evidence="2" id="KW-1185">Reference proteome</keyword>
<organism evidence="1 2">
    <name type="scientific">Pelagicoccus mobilis</name>
    <dbReference type="NCBI Taxonomy" id="415221"/>
    <lineage>
        <taxon>Bacteria</taxon>
        <taxon>Pseudomonadati</taxon>
        <taxon>Verrucomicrobiota</taxon>
        <taxon>Opitutia</taxon>
        <taxon>Puniceicoccales</taxon>
        <taxon>Pelagicoccaceae</taxon>
        <taxon>Pelagicoccus</taxon>
    </lineage>
</organism>
<comment type="caution">
    <text evidence="1">The sequence shown here is derived from an EMBL/GenBank/DDBJ whole genome shotgun (WGS) entry which is preliminary data.</text>
</comment>
<dbReference type="AlphaFoldDB" id="A0A934VP24"/>
<dbReference type="Proteomes" id="UP000617628">
    <property type="component" value="Unassembled WGS sequence"/>
</dbReference>
<evidence type="ECO:0000313" key="2">
    <source>
        <dbReference type="Proteomes" id="UP000617628"/>
    </source>
</evidence>
<protein>
    <submittedName>
        <fullName evidence="1">Uncharacterized protein</fullName>
    </submittedName>
</protein>
<dbReference type="EMBL" id="JAENIL010000012">
    <property type="protein sequence ID" value="MBK1876832.1"/>
    <property type="molecule type" value="Genomic_DNA"/>
</dbReference>
<accession>A0A934VP24</accession>
<reference evidence="1" key="1">
    <citation type="submission" date="2021-01" db="EMBL/GenBank/DDBJ databases">
        <title>Modified the classification status of verrucomicrobia.</title>
        <authorList>
            <person name="Feng X."/>
        </authorList>
    </citation>
    <scope>NUCLEOTIDE SEQUENCE</scope>
    <source>
        <strain evidence="1">KCTC 13126</strain>
    </source>
</reference>
<dbReference type="RefSeq" id="WP_200355046.1">
    <property type="nucleotide sequence ID" value="NZ_JAENIL010000012.1"/>
</dbReference>
<name>A0A934VP24_9BACT</name>
<gene>
    <name evidence="1" type="ORF">JIN87_08135</name>
</gene>
<proteinExistence type="predicted"/>
<sequence>MKVISGATFVFAALVLIEGLLGNTQTRLRDFELNGVIDLAGEVSLSIRDSRSLGTFWVEVGKTGKGGLQLLEYDAEKEEAVLSLDGEQRRIKMNEGRIVGLHIPKILTAKRRSEIHRQQLDDIYGNEELVRARLEVMVAREERDARIRNARSN</sequence>
<evidence type="ECO:0000313" key="1">
    <source>
        <dbReference type="EMBL" id="MBK1876832.1"/>
    </source>
</evidence>